<proteinExistence type="predicted"/>
<evidence type="ECO:0000313" key="1">
    <source>
        <dbReference type="EMBL" id="MPN03056.1"/>
    </source>
</evidence>
<sequence>MAKSICLTGFNNVPTFDHGAFADGHHAVVGGIIALVFHQELGQFFHIEGHLRNDGAIHIGKIRRDQAGFT</sequence>
<comment type="caution">
    <text evidence="1">The sequence shown here is derived from an EMBL/GenBank/DDBJ whole genome shotgun (WGS) entry which is preliminary data.</text>
</comment>
<gene>
    <name evidence="1" type="ORF">SDC9_150279</name>
</gene>
<reference evidence="1" key="1">
    <citation type="submission" date="2019-08" db="EMBL/GenBank/DDBJ databases">
        <authorList>
            <person name="Kucharzyk K."/>
            <person name="Murdoch R.W."/>
            <person name="Higgins S."/>
            <person name="Loffler F."/>
        </authorList>
    </citation>
    <scope>NUCLEOTIDE SEQUENCE</scope>
</reference>
<dbReference type="EMBL" id="VSSQ01049000">
    <property type="protein sequence ID" value="MPN03056.1"/>
    <property type="molecule type" value="Genomic_DNA"/>
</dbReference>
<protein>
    <submittedName>
        <fullName evidence="1">Uncharacterized protein</fullName>
    </submittedName>
</protein>
<name>A0A645ENN7_9ZZZZ</name>
<dbReference type="AlphaFoldDB" id="A0A645ENN7"/>
<accession>A0A645ENN7</accession>
<organism evidence="1">
    <name type="scientific">bioreactor metagenome</name>
    <dbReference type="NCBI Taxonomy" id="1076179"/>
    <lineage>
        <taxon>unclassified sequences</taxon>
        <taxon>metagenomes</taxon>
        <taxon>ecological metagenomes</taxon>
    </lineage>
</organism>